<gene>
    <name evidence="1" type="ORF">MML48_9g00002307</name>
</gene>
<evidence type="ECO:0000313" key="1">
    <source>
        <dbReference type="EMBL" id="KAI4455477.1"/>
    </source>
</evidence>
<proteinExistence type="predicted"/>
<protein>
    <submittedName>
        <fullName evidence="1">Myb/sant-like dna-binding domain</fullName>
    </submittedName>
</protein>
<keyword evidence="2" id="KW-1185">Reference proteome</keyword>
<organism evidence="1 2">
    <name type="scientific">Holotrichia oblita</name>
    <name type="common">Chafer beetle</name>
    <dbReference type="NCBI Taxonomy" id="644536"/>
    <lineage>
        <taxon>Eukaryota</taxon>
        <taxon>Metazoa</taxon>
        <taxon>Ecdysozoa</taxon>
        <taxon>Arthropoda</taxon>
        <taxon>Hexapoda</taxon>
        <taxon>Insecta</taxon>
        <taxon>Pterygota</taxon>
        <taxon>Neoptera</taxon>
        <taxon>Endopterygota</taxon>
        <taxon>Coleoptera</taxon>
        <taxon>Polyphaga</taxon>
        <taxon>Scarabaeiformia</taxon>
        <taxon>Scarabaeidae</taxon>
        <taxon>Melolonthinae</taxon>
        <taxon>Holotrichia</taxon>
    </lineage>
</organism>
<accession>A0ACB9SP01</accession>
<comment type="caution">
    <text evidence="1">The sequence shown here is derived from an EMBL/GenBank/DDBJ whole genome shotgun (WGS) entry which is preliminary data.</text>
</comment>
<dbReference type="EMBL" id="CM043023">
    <property type="protein sequence ID" value="KAI4455477.1"/>
    <property type="molecule type" value="Genomic_DNA"/>
</dbReference>
<reference evidence="1" key="1">
    <citation type="submission" date="2022-04" db="EMBL/GenBank/DDBJ databases">
        <title>Chromosome-scale genome assembly of Holotrichia oblita Faldermann.</title>
        <authorList>
            <person name="Rongchong L."/>
        </authorList>
    </citation>
    <scope>NUCLEOTIDE SEQUENCE</scope>
    <source>
        <strain evidence="1">81SQS9</strain>
    </source>
</reference>
<evidence type="ECO:0000313" key="2">
    <source>
        <dbReference type="Proteomes" id="UP001056778"/>
    </source>
</evidence>
<name>A0ACB9SP01_HOLOL</name>
<sequence length="216" mass="24920">MKKRMKTLPTKWSLLLDFIESHPEMITKKFSGPLGKQTYDRLCEEISTQLNSMGFAYKTSEKWQEACTKWKSKVKTKAQALCKEVKATGGGGDRSKYKRAKIDGHFRLESPPPLLCFSTSNTTLTSAVSPTSKATTRKETNSKENWEQPTENYQLPRKTSSRKRTHTQRKNSIKLDDMHKENMEVLEEISSNLKQLVDTQQQQVAIFQQYLEHLIK</sequence>
<dbReference type="Proteomes" id="UP001056778">
    <property type="component" value="Chromosome 9"/>
</dbReference>